<dbReference type="Gene3D" id="2.10.25.10">
    <property type="entry name" value="Laminin"/>
    <property type="match status" value="3"/>
</dbReference>
<evidence type="ECO:0000313" key="11">
    <source>
        <dbReference type="Proteomes" id="UP001209878"/>
    </source>
</evidence>
<sequence>MAPTAIITINLCDCSGHGDCLFGELADGQTSGSNFRIVGCKCNTGYSGSNCADDFDGCQDNPCRKHTNCTDLTPAEHVAQKKAYTCSECPKGFYADDGETCIDINECDSTPCDSHGTCVNTPGTFRCDCEDGYTQTSPTTCKDIDECTEKSSGCEQICNNNDGSFACSCNGGYTLNDDHVTCKQG</sequence>
<dbReference type="InterPro" id="IPR000742">
    <property type="entry name" value="EGF"/>
</dbReference>
<dbReference type="PROSITE" id="PS00010">
    <property type="entry name" value="ASX_HYDROXYL"/>
    <property type="match status" value="1"/>
</dbReference>
<dbReference type="GO" id="GO:0005576">
    <property type="term" value="C:extracellular region"/>
    <property type="evidence" value="ECO:0007669"/>
    <property type="project" value="UniProtKB-SubCell"/>
</dbReference>
<dbReference type="GO" id="GO:0005509">
    <property type="term" value="F:calcium ion binding"/>
    <property type="evidence" value="ECO:0007669"/>
    <property type="project" value="InterPro"/>
</dbReference>
<name>A0AAD9JUF3_RIDPI</name>
<comment type="caution">
    <text evidence="8">Lacks conserved residue(s) required for the propagation of feature annotation.</text>
</comment>
<keyword evidence="6" id="KW-1015">Disulfide bond</keyword>
<gene>
    <name evidence="10" type="ORF">NP493_1797g00012</name>
</gene>
<evidence type="ECO:0000313" key="10">
    <source>
        <dbReference type="EMBL" id="KAK2158430.1"/>
    </source>
</evidence>
<evidence type="ECO:0000259" key="9">
    <source>
        <dbReference type="PROSITE" id="PS50026"/>
    </source>
</evidence>
<dbReference type="InterPro" id="IPR051145">
    <property type="entry name" value="GAS-SHBG-PROS"/>
</dbReference>
<dbReference type="InterPro" id="IPR000152">
    <property type="entry name" value="EGF-type_Asp/Asn_hydroxyl_site"/>
</dbReference>
<evidence type="ECO:0000256" key="2">
    <source>
        <dbReference type="ARBA" id="ARBA00022525"/>
    </source>
</evidence>
<dbReference type="PROSITE" id="PS50026">
    <property type="entry name" value="EGF_3"/>
    <property type="match status" value="1"/>
</dbReference>
<protein>
    <recommendedName>
        <fullName evidence="9">EGF-like domain-containing protein</fullName>
    </recommendedName>
</protein>
<evidence type="ECO:0000256" key="5">
    <source>
        <dbReference type="ARBA" id="ARBA00022737"/>
    </source>
</evidence>
<comment type="caution">
    <text evidence="10">The sequence shown here is derived from an EMBL/GenBank/DDBJ whole genome shotgun (WGS) entry which is preliminary data.</text>
</comment>
<proteinExistence type="predicted"/>
<dbReference type="PANTHER" id="PTHR24040:SF13">
    <property type="entry name" value="FIBROPELLIN-1"/>
    <property type="match status" value="1"/>
</dbReference>
<evidence type="ECO:0000256" key="7">
    <source>
        <dbReference type="ARBA" id="ARBA00023180"/>
    </source>
</evidence>
<comment type="subcellular location">
    <subcellularLocation>
        <location evidence="1">Secreted</location>
    </subcellularLocation>
</comment>
<reference evidence="10" key="1">
    <citation type="journal article" date="2023" name="Mol. Biol. Evol.">
        <title>Third-Generation Sequencing Reveals the Adaptive Role of the Epigenome in Three Deep-Sea Polychaetes.</title>
        <authorList>
            <person name="Perez M."/>
            <person name="Aroh O."/>
            <person name="Sun Y."/>
            <person name="Lan Y."/>
            <person name="Juniper S.K."/>
            <person name="Young C.R."/>
            <person name="Angers B."/>
            <person name="Qian P.Y."/>
        </authorList>
    </citation>
    <scope>NUCLEOTIDE SEQUENCE</scope>
    <source>
        <strain evidence="10">R07B-5</strain>
    </source>
</reference>
<dbReference type="EMBL" id="JAODUO010001797">
    <property type="protein sequence ID" value="KAK2158430.1"/>
    <property type="molecule type" value="Genomic_DNA"/>
</dbReference>
<evidence type="ECO:0000256" key="6">
    <source>
        <dbReference type="ARBA" id="ARBA00023157"/>
    </source>
</evidence>
<feature type="domain" description="EGF-like" evidence="9">
    <location>
        <begin position="103"/>
        <end position="139"/>
    </location>
</feature>
<dbReference type="PANTHER" id="PTHR24040">
    <property type="entry name" value="LAMININ G-LIKE DOMAIN-CONTAINING PROTEIN"/>
    <property type="match status" value="1"/>
</dbReference>
<dbReference type="Pfam" id="PF07645">
    <property type="entry name" value="EGF_CA"/>
    <property type="match status" value="2"/>
</dbReference>
<dbReference type="PROSITE" id="PS01187">
    <property type="entry name" value="EGF_CA"/>
    <property type="match status" value="1"/>
</dbReference>
<keyword evidence="4" id="KW-0732">Signal</keyword>
<dbReference type="CDD" id="cd00054">
    <property type="entry name" value="EGF_CA"/>
    <property type="match status" value="1"/>
</dbReference>
<evidence type="ECO:0000256" key="8">
    <source>
        <dbReference type="PROSITE-ProRule" id="PRU00076"/>
    </source>
</evidence>
<keyword evidence="7" id="KW-0325">Glycoprotein</keyword>
<organism evidence="10 11">
    <name type="scientific">Ridgeia piscesae</name>
    <name type="common">Tubeworm</name>
    <dbReference type="NCBI Taxonomy" id="27915"/>
    <lineage>
        <taxon>Eukaryota</taxon>
        <taxon>Metazoa</taxon>
        <taxon>Spiralia</taxon>
        <taxon>Lophotrochozoa</taxon>
        <taxon>Annelida</taxon>
        <taxon>Polychaeta</taxon>
        <taxon>Sedentaria</taxon>
        <taxon>Canalipalpata</taxon>
        <taxon>Sabellida</taxon>
        <taxon>Siboglinidae</taxon>
        <taxon>Ridgeia</taxon>
    </lineage>
</organism>
<dbReference type="AlphaFoldDB" id="A0AAD9JUF3"/>
<dbReference type="InterPro" id="IPR009030">
    <property type="entry name" value="Growth_fac_rcpt_cys_sf"/>
</dbReference>
<keyword evidence="2" id="KW-0964">Secreted</keyword>
<dbReference type="PROSITE" id="PS01186">
    <property type="entry name" value="EGF_2"/>
    <property type="match status" value="2"/>
</dbReference>
<evidence type="ECO:0000256" key="4">
    <source>
        <dbReference type="ARBA" id="ARBA00022729"/>
    </source>
</evidence>
<dbReference type="InterPro" id="IPR049883">
    <property type="entry name" value="NOTCH1_EGF-like"/>
</dbReference>
<dbReference type="SMART" id="SM00179">
    <property type="entry name" value="EGF_CA"/>
    <property type="match status" value="3"/>
</dbReference>
<dbReference type="SMART" id="SM00181">
    <property type="entry name" value="EGF"/>
    <property type="match status" value="4"/>
</dbReference>
<dbReference type="InterPro" id="IPR001881">
    <property type="entry name" value="EGF-like_Ca-bd_dom"/>
</dbReference>
<keyword evidence="3 8" id="KW-0245">EGF-like domain</keyword>
<dbReference type="SUPFAM" id="SSF57184">
    <property type="entry name" value="Growth factor receptor domain"/>
    <property type="match status" value="1"/>
</dbReference>
<keyword evidence="11" id="KW-1185">Reference proteome</keyword>
<dbReference type="Proteomes" id="UP001209878">
    <property type="component" value="Unassembled WGS sequence"/>
</dbReference>
<accession>A0AAD9JUF3</accession>
<dbReference type="InterPro" id="IPR018097">
    <property type="entry name" value="EGF_Ca-bd_CS"/>
</dbReference>
<evidence type="ECO:0000256" key="3">
    <source>
        <dbReference type="ARBA" id="ARBA00022536"/>
    </source>
</evidence>
<dbReference type="FunFam" id="2.10.25.10:FF:000005">
    <property type="entry name" value="Fibrillin 2"/>
    <property type="match status" value="1"/>
</dbReference>
<evidence type="ECO:0000256" key="1">
    <source>
        <dbReference type="ARBA" id="ARBA00004613"/>
    </source>
</evidence>
<keyword evidence="5" id="KW-0677">Repeat</keyword>